<dbReference type="Proteomes" id="UP000176568">
    <property type="component" value="Unassembled WGS sequence"/>
</dbReference>
<accession>A0A1F4Y2M1</accession>
<dbReference type="PANTHER" id="PTHR33991">
    <property type="entry name" value="DNA REPAIR PROTEIN RECO"/>
    <property type="match status" value="1"/>
</dbReference>
<organism evidence="5 6">
    <name type="scientific">Candidatus Adlerbacteria bacterium RIFOXYC1_FULL_48_26</name>
    <dbReference type="NCBI Taxonomy" id="1797247"/>
    <lineage>
        <taxon>Bacteria</taxon>
        <taxon>Candidatus Adleribacteriota</taxon>
    </lineage>
</organism>
<dbReference type="InterPro" id="IPR022572">
    <property type="entry name" value="DNA_rep/recomb_RecO_N"/>
</dbReference>
<evidence type="ECO:0000256" key="1">
    <source>
        <dbReference type="ARBA" id="ARBA00022763"/>
    </source>
</evidence>
<keyword evidence="2" id="KW-0233">DNA recombination</keyword>
<dbReference type="STRING" id="1797247.A2419_00155"/>
<proteinExistence type="predicted"/>
<keyword evidence="3" id="KW-0234">DNA repair</keyword>
<evidence type="ECO:0000256" key="2">
    <source>
        <dbReference type="ARBA" id="ARBA00023172"/>
    </source>
</evidence>
<dbReference type="PANTHER" id="PTHR33991:SF1">
    <property type="entry name" value="DNA REPAIR PROTEIN RECO"/>
    <property type="match status" value="1"/>
</dbReference>
<sequence length="193" mass="21616">MHDVISTRGIVLSKRTVGEANTLVSMLTEDLGVIRVSARSARLERSKLRYGLETLTQGTFSLVRGKYDWKLTGTQGLSRPFLHASIAQRKTAGKVSRLLIRLIQGEEPVRDLFEVIVHGLLHISQETNEENLPYIEAILVLRIVAQLGYVEEKQELGVFLNTHTFSEALIEQAKKNRPLLIRSINTSLAETGL</sequence>
<dbReference type="InterPro" id="IPR012340">
    <property type="entry name" value="NA-bd_OB-fold"/>
</dbReference>
<feature type="domain" description="DNA replication/recombination mediator RecO N-terminal" evidence="4">
    <location>
        <begin position="1"/>
        <end position="64"/>
    </location>
</feature>
<dbReference type="EMBL" id="MEXB01000013">
    <property type="protein sequence ID" value="OGC88026.1"/>
    <property type="molecule type" value="Genomic_DNA"/>
</dbReference>
<dbReference type="InterPro" id="IPR003717">
    <property type="entry name" value="RecO"/>
</dbReference>
<dbReference type="AlphaFoldDB" id="A0A1F4Y2M1"/>
<evidence type="ECO:0000313" key="5">
    <source>
        <dbReference type="EMBL" id="OGC88026.1"/>
    </source>
</evidence>
<dbReference type="GO" id="GO:0006310">
    <property type="term" value="P:DNA recombination"/>
    <property type="evidence" value="ECO:0007669"/>
    <property type="project" value="UniProtKB-KW"/>
</dbReference>
<dbReference type="NCBIfam" id="TIGR00613">
    <property type="entry name" value="reco"/>
    <property type="match status" value="1"/>
</dbReference>
<dbReference type="GO" id="GO:0043590">
    <property type="term" value="C:bacterial nucleoid"/>
    <property type="evidence" value="ECO:0007669"/>
    <property type="project" value="TreeGrafter"/>
</dbReference>
<comment type="caution">
    <text evidence="5">The sequence shown here is derived from an EMBL/GenBank/DDBJ whole genome shotgun (WGS) entry which is preliminary data.</text>
</comment>
<dbReference type="SUPFAM" id="SSF50249">
    <property type="entry name" value="Nucleic acid-binding proteins"/>
    <property type="match status" value="1"/>
</dbReference>
<evidence type="ECO:0000313" key="6">
    <source>
        <dbReference type="Proteomes" id="UP000176568"/>
    </source>
</evidence>
<keyword evidence="1" id="KW-0227">DNA damage</keyword>
<dbReference type="Gene3D" id="2.40.50.140">
    <property type="entry name" value="Nucleic acid-binding proteins"/>
    <property type="match status" value="1"/>
</dbReference>
<protein>
    <submittedName>
        <fullName evidence="5">DNA repair protein RecO</fullName>
    </submittedName>
</protein>
<reference evidence="5 6" key="1">
    <citation type="journal article" date="2016" name="Nat. Commun.">
        <title>Thousands of microbial genomes shed light on interconnected biogeochemical processes in an aquifer system.</title>
        <authorList>
            <person name="Anantharaman K."/>
            <person name="Brown C.T."/>
            <person name="Hug L.A."/>
            <person name="Sharon I."/>
            <person name="Castelle C.J."/>
            <person name="Probst A.J."/>
            <person name="Thomas B.C."/>
            <person name="Singh A."/>
            <person name="Wilkins M.J."/>
            <person name="Karaoz U."/>
            <person name="Brodie E.L."/>
            <person name="Williams K.H."/>
            <person name="Hubbard S.S."/>
            <person name="Banfield J.F."/>
        </authorList>
    </citation>
    <scope>NUCLEOTIDE SEQUENCE [LARGE SCALE GENOMIC DNA]</scope>
</reference>
<evidence type="ECO:0000259" key="4">
    <source>
        <dbReference type="Pfam" id="PF11967"/>
    </source>
</evidence>
<dbReference type="GO" id="GO:0006302">
    <property type="term" value="P:double-strand break repair"/>
    <property type="evidence" value="ECO:0007669"/>
    <property type="project" value="TreeGrafter"/>
</dbReference>
<dbReference type="Pfam" id="PF11967">
    <property type="entry name" value="RecO_N"/>
    <property type="match status" value="1"/>
</dbReference>
<gene>
    <name evidence="5" type="ORF">A2419_00155</name>
</gene>
<name>A0A1F4Y2M1_9BACT</name>
<evidence type="ECO:0000256" key="3">
    <source>
        <dbReference type="ARBA" id="ARBA00023204"/>
    </source>
</evidence>